<feature type="transmembrane region" description="Helical" evidence="6">
    <location>
        <begin position="449"/>
        <end position="470"/>
    </location>
</feature>
<dbReference type="Gene3D" id="1.20.1540.10">
    <property type="entry name" value="Rhomboid-like"/>
    <property type="match status" value="1"/>
</dbReference>
<dbReference type="GO" id="GO:0016020">
    <property type="term" value="C:membrane"/>
    <property type="evidence" value="ECO:0007669"/>
    <property type="project" value="UniProtKB-SubCell"/>
</dbReference>
<feature type="transmembrane region" description="Helical" evidence="6">
    <location>
        <begin position="417"/>
        <end position="437"/>
    </location>
</feature>
<dbReference type="PANTHER" id="PTHR45840">
    <property type="entry name" value="RHOMBOID-RELATED PROTEIN"/>
    <property type="match status" value="1"/>
</dbReference>
<dbReference type="EMBL" id="JASPKY010000032">
    <property type="protein sequence ID" value="KAK9747274.1"/>
    <property type="molecule type" value="Genomic_DNA"/>
</dbReference>
<feature type="domain" description="Peptidase S54 rhomboid" evidence="7">
    <location>
        <begin position="294"/>
        <end position="438"/>
    </location>
</feature>
<evidence type="ECO:0000256" key="4">
    <source>
        <dbReference type="ARBA" id="ARBA00022989"/>
    </source>
</evidence>
<comment type="similarity">
    <text evidence="2">Belongs to the peptidase S54 family.</text>
</comment>
<evidence type="ECO:0000256" key="5">
    <source>
        <dbReference type="ARBA" id="ARBA00023136"/>
    </source>
</evidence>
<evidence type="ECO:0000256" key="3">
    <source>
        <dbReference type="ARBA" id="ARBA00022692"/>
    </source>
</evidence>
<dbReference type="SUPFAM" id="SSF144091">
    <property type="entry name" value="Rhomboid-like"/>
    <property type="match status" value="1"/>
</dbReference>
<dbReference type="Proteomes" id="UP001458880">
    <property type="component" value="Unassembled WGS sequence"/>
</dbReference>
<reference evidence="8 9" key="1">
    <citation type="journal article" date="2024" name="BMC Genomics">
        <title>De novo assembly and annotation of Popillia japonica's genome with initial clues to its potential as an invasive pest.</title>
        <authorList>
            <person name="Cucini C."/>
            <person name="Boschi S."/>
            <person name="Funari R."/>
            <person name="Cardaioli E."/>
            <person name="Iannotti N."/>
            <person name="Marturano G."/>
            <person name="Paoli F."/>
            <person name="Bruttini M."/>
            <person name="Carapelli A."/>
            <person name="Frati F."/>
            <person name="Nardi F."/>
        </authorList>
    </citation>
    <scope>NUCLEOTIDE SEQUENCE [LARGE SCALE GENOMIC DNA]</scope>
    <source>
        <strain evidence="8">DMR45628</strain>
    </source>
</reference>
<dbReference type="Pfam" id="PF01694">
    <property type="entry name" value="Rhomboid"/>
    <property type="match status" value="1"/>
</dbReference>
<dbReference type="GO" id="GO:0004252">
    <property type="term" value="F:serine-type endopeptidase activity"/>
    <property type="evidence" value="ECO:0007669"/>
    <property type="project" value="InterPro"/>
</dbReference>
<evidence type="ECO:0000256" key="6">
    <source>
        <dbReference type="SAM" id="Phobius"/>
    </source>
</evidence>
<comment type="caution">
    <text evidence="8">The sequence shown here is derived from an EMBL/GenBank/DDBJ whole genome shotgun (WGS) entry which is preliminary data.</text>
</comment>
<feature type="transmembrane region" description="Helical" evidence="6">
    <location>
        <begin position="359"/>
        <end position="379"/>
    </location>
</feature>
<feature type="transmembrane region" description="Helical" evidence="6">
    <location>
        <begin position="244"/>
        <end position="266"/>
    </location>
</feature>
<name>A0AAW1MM28_POPJA</name>
<comment type="subcellular location">
    <subcellularLocation>
        <location evidence="1">Membrane</location>
        <topology evidence="1">Multi-pass membrane protein</topology>
    </subcellularLocation>
</comment>
<dbReference type="InterPro" id="IPR051739">
    <property type="entry name" value="Rhomboid_IM_Serine_Proteases"/>
</dbReference>
<evidence type="ECO:0000259" key="7">
    <source>
        <dbReference type="Pfam" id="PF01694"/>
    </source>
</evidence>
<proteinExistence type="inferred from homology"/>
<feature type="transmembrane region" description="Helical" evidence="6">
    <location>
        <begin position="299"/>
        <end position="326"/>
    </location>
</feature>
<organism evidence="8 9">
    <name type="scientific">Popillia japonica</name>
    <name type="common">Japanese beetle</name>
    <dbReference type="NCBI Taxonomy" id="7064"/>
    <lineage>
        <taxon>Eukaryota</taxon>
        <taxon>Metazoa</taxon>
        <taxon>Ecdysozoa</taxon>
        <taxon>Arthropoda</taxon>
        <taxon>Hexapoda</taxon>
        <taxon>Insecta</taxon>
        <taxon>Pterygota</taxon>
        <taxon>Neoptera</taxon>
        <taxon>Endopterygota</taxon>
        <taxon>Coleoptera</taxon>
        <taxon>Polyphaga</taxon>
        <taxon>Scarabaeiformia</taxon>
        <taxon>Scarabaeidae</taxon>
        <taxon>Rutelinae</taxon>
        <taxon>Popillia</taxon>
    </lineage>
</organism>
<dbReference type="InterPro" id="IPR035952">
    <property type="entry name" value="Rhomboid-like_sf"/>
</dbReference>
<keyword evidence="9" id="KW-1185">Reference proteome</keyword>
<protein>
    <submittedName>
        <fullName evidence="8">Rhomboid family</fullName>
    </submittedName>
</protein>
<keyword evidence="4 6" id="KW-1133">Transmembrane helix</keyword>
<feature type="transmembrane region" description="Helical" evidence="6">
    <location>
        <begin position="333"/>
        <end position="353"/>
    </location>
</feature>
<evidence type="ECO:0000256" key="1">
    <source>
        <dbReference type="ARBA" id="ARBA00004141"/>
    </source>
</evidence>
<dbReference type="InterPro" id="IPR022764">
    <property type="entry name" value="Peptidase_S54_rhomboid_dom"/>
</dbReference>
<dbReference type="AlphaFoldDB" id="A0AAW1MM28"/>
<keyword evidence="3 6" id="KW-0812">Transmembrane</keyword>
<accession>A0AAW1MM28</accession>
<evidence type="ECO:0000313" key="9">
    <source>
        <dbReference type="Proteomes" id="UP001458880"/>
    </source>
</evidence>
<evidence type="ECO:0000256" key="2">
    <source>
        <dbReference type="ARBA" id="ARBA00009045"/>
    </source>
</evidence>
<dbReference type="PANTHER" id="PTHR45840:SF8">
    <property type="entry name" value="RHOMBOID PROTEASE"/>
    <property type="match status" value="1"/>
</dbReference>
<feature type="transmembrane region" description="Helical" evidence="6">
    <location>
        <begin position="391"/>
        <end position="411"/>
    </location>
</feature>
<keyword evidence="5 6" id="KW-0472">Membrane</keyword>
<gene>
    <name evidence="8" type="ORF">QE152_g5425</name>
</gene>
<sequence>MPEDSKFSFLNPNNSEIMLYSDDFCRRVLGHCQRYLNSYIKFLVPPQDSCCEQLREFLSNYDTEEILPRDTSLRFAGVDLEANKDELTPIASVTSSRTLSPTKTCRFAEVADVVPSYEETIAYDGGKDEVDAVYIPNPFKFPEKASTFTFDSGPLPNRAQIRGFSVPLSGFGTPTIHDQNQPQSDVIFLPEPKDSPLFPKVHSRAYTPTTPIILEKAPSTPQIRPKYTTQVSTMSTRSNTISLYSCWPPPIGIILISILEVLLFILNEKKPTNTGRHTHGNIADALIFDPSRRQEVWRFITYLFVHIGYQHLLFNLAVQIFLGVILEMVHERWRVLTIYFAGILAGSLGTSVFNPRVKLAGASGGVYALITAHIVTVILKWKYMQYPPTQLLGFLIVIITDLATGIHSAYQNKTEDISYVAHGCGALAGFLVGFPVLRKLSEDKKVRWFQYVGVIVFVLLILGSVIWNIAASSSFPKSEI</sequence>
<evidence type="ECO:0000313" key="8">
    <source>
        <dbReference type="EMBL" id="KAK9747274.1"/>
    </source>
</evidence>